<evidence type="ECO:0000313" key="1">
    <source>
        <dbReference type="EMBL" id="GLW64794.1"/>
    </source>
</evidence>
<name>A0A9W6PXD8_9ACTN</name>
<dbReference type="InterPro" id="IPR045436">
    <property type="entry name" value="DUF6507"/>
</dbReference>
<organism evidence="1 2">
    <name type="scientific">Actinomadura rubrobrunea</name>
    <dbReference type="NCBI Taxonomy" id="115335"/>
    <lineage>
        <taxon>Bacteria</taxon>
        <taxon>Bacillati</taxon>
        <taxon>Actinomycetota</taxon>
        <taxon>Actinomycetes</taxon>
        <taxon>Streptosporangiales</taxon>
        <taxon>Thermomonosporaceae</taxon>
        <taxon>Actinomadura</taxon>
    </lineage>
</organism>
<gene>
    <name evidence="1" type="ORF">Arub01_30380</name>
</gene>
<dbReference type="RefSeq" id="WP_146150342.1">
    <property type="nucleotide sequence ID" value="NZ_BSRZ01000006.1"/>
</dbReference>
<keyword evidence="2" id="KW-1185">Reference proteome</keyword>
<comment type="caution">
    <text evidence="1">The sequence shown here is derived from an EMBL/GenBank/DDBJ whole genome shotgun (WGS) entry which is preliminary data.</text>
</comment>
<protein>
    <submittedName>
        <fullName evidence="1">Uncharacterized protein</fullName>
    </submittedName>
</protein>
<proteinExistence type="predicted"/>
<reference evidence="1" key="1">
    <citation type="submission" date="2023-02" db="EMBL/GenBank/DDBJ databases">
        <title>Actinomadura rubrobrunea NBRC 14622.</title>
        <authorList>
            <person name="Ichikawa N."/>
            <person name="Sato H."/>
            <person name="Tonouchi N."/>
        </authorList>
    </citation>
    <scope>NUCLEOTIDE SEQUENCE</scope>
    <source>
        <strain evidence="1">NBRC 14622</strain>
    </source>
</reference>
<dbReference type="EMBL" id="BSRZ01000006">
    <property type="protein sequence ID" value="GLW64794.1"/>
    <property type="molecule type" value="Genomic_DNA"/>
</dbReference>
<sequence length="117" mass="12621">MTLRGWDIDLPGIRSTISKTIAAIEPLEKHAKTYADALDAAGEASGSNVVQAAVTGFGQHHLFTLPLLAKRTSNCIRGLTLAANAYVAGDEEMAERAHRMALKAPRPEDLLRKGRDK</sequence>
<accession>A0A9W6PXD8</accession>
<dbReference type="AlphaFoldDB" id="A0A9W6PXD8"/>
<dbReference type="Proteomes" id="UP001165124">
    <property type="component" value="Unassembled WGS sequence"/>
</dbReference>
<evidence type="ECO:0000313" key="2">
    <source>
        <dbReference type="Proteomes" id="UP001165124"/>
    </source>
</evidence>
<dbReference type="Pfam" id="PF20117">
    <property type="entry name" value="DUF6507"/>
    <property type="match status" value="1"/>
</dbReference>